<dbReference type="SUPFAM" id="SSF52047">
    <property type="entry name" value="RNI-like"/>
    <property type="match status" value="1"/>
</dbReference>
<organism evidence="1 2">
    <name type="scientific">Polypedilum vanderplanki</name>
    <name type="common">Sleeping chironomid midge</name>
    <dbReference type="NCBI Taxonomy" id="319348"/>
    <lineage>
        <taxon>Eukaryota</taxon>
        <taxon>Metazoa</taxon>
        <taxon>Ecdysozoa</taxon>
        <taxon>Arthropoda</taxon>
        <taxon>Hexapoda</taxon>
        <taxon>Insecta</taxon>
        <taxon>Pterygota</taxon>
        <taxon>Neoptera</taxon>
        <taxon>Endopterygota</taxon>
        <taxon>Diptera</taxon>
        <taxon>Nematocera</taxon>
        <taxon>Chironomoidea</taxon>
        <taxon>Chironomidae</taxon>
        <taxon>Chironominae</taxon>
        <taxon>Polypedilum</taxon>
        <taxon>Polypedilum</taxon>
    </lineage>
</organism>
<dbReference type="Proteomes" id="UP001107558">
    <property type="component" value="Chromosome 4"/>
</dbReference>
<proteinExistence type="predicted"/>
<sequence>MDNNGNFFNLQNLPNEILIQIFKLAKNDKNLSLTCFKFYQLISKINENNFSLSVDYKYLINPSYNFNEFLNSSSTISLKIEEQCLNLSNFENKLEFFLQIYGHKIKKLIIGAEIKNFFTKFLPLMPNLDELELRTSFTIENDEIKNFPINLKKLKLCWFIEYKNLEVFNFDELEIKTSHLSNPMDILNFIKKNKSLKTLKIQDFYINFNLKKALKDMKLETLIIDYNGQKMAKNYLKNQKDIKNLSLSKISPKNLITICGNMKNLVELHFSLIRNTPEKILLKLSNLKNLKFLTINSGLDAKKFEALSKVKIENLEILGINISFKMSIENIENLSRNFQNLKALSLNFNIINSLEIISKVFEKFNKLESFAMKIFNHFEDFQFDKNLEENFYKESYKNENLKVLDFYPKNFQYEKLIQKFIRDFPNLEILDLGQEIEEFLELILIGFKKLKIIENLKINEKMLKSFLNYGRNLEEFKIDINLLQNPNEILKNHSIIMNSSRYYPYRTLCKMMKEKEMKIDLPFSVFSHWQSIQTVTESTKDLKNITINSISDEIQTYNDKMIIDLLKSIGKNVTNLTLNRYSTQKQLINYLKFLPNCKIIIFVRFYDFLKTFEILNAENSNIESVYVDLYLNNNFECSISKLNYFEKFIKNTENFKFVVRKTFDTEIENEKFLKSIDSFLAKQPQLRKKNEKWNESHHEFIYEFTTDSFNYKML</sequence>
<gene>
    <name evidence="1" type="ORF">PVAND_016650</name>
</gene>
<dbReference type="AlphaFoldDB" id="A0A9J6BGT0"/>
<keyword evidence="2" id="KW-1185">Reference proteome</keyword>
<evidence type="ECO:0008006" key="3">
    <source>
        <dbReference type="Google" id="ProtNLM"/>
    </source>
</evidence>
<evidence type="ECO:0000313" key="2">
    <source>
        <dbReference type="Proteomes" id="UP001107558"/>
    </source>
</evidence>
<name>A0A9J6BGT0_POLVA</name>
<accession>A0A9J6BGT0</accession>
<dbReference type="InterPro" id="IPR032675">
    <property type="entry name" value="LRR_dom_sf"/>
</dbReference>
<dbReference type="Gene3D" id="3.80.10.10">
    <property type="entry name" value="Ribonuclease Inhibitor"/>
    <property type="match status" value="1"/>
</dbReference>
<dbReference type="OrthoDB" id="1394818at2759"/>
<protein>
    <recommendedName>
        <fullName evidence="3">F-box domain-containing protein</fullName>
    </recommendedName>
</protein>
<evidence type="ECO:0000313" key="1">
    <source>
        <dbReference type="EMBL" id="KAG5668723.1"/>
    </source>
</evidence>
<comment type="caution">
    <text evidence="1">The sequence shown here is derived from an EMBL/GenBank/DDBJ whole genome shotgun (WGS) entry which is preliminary data.</text>
</comment>
<reference evidence="1" key="1">
    <citation type="submission" date="2021-03" db="EMBL/GenBank/DDBJ databases">
        <title>Chromosome level genome of the anhydrobiotic midge Polypedilum vanderplanki.</title>
        <authorList>
            <person name="Yoshida Y."/>
            <person name="Kikawada T."/>
            <person name="Gusev O."/>
        </authorList>
    </citation>
    <scope>NUCLEOTIDE SEQUENCE</scope>
    <source>
        <strain evidence="1">NIAS01</strain>
        <tissue evidence="1">Whole body or cell culture</tissue>
    </source>
</reference>
<dbReference type="EMBL" id="JADBJN010000004">
    <property type="protein sequence ID" value="KAG5668723.1"/>
    <property type="molecule type" value="Genomic_DNA"/>
</dbReference>